<feature type="transmembrane region" description="Helical" evidence="9">
    <location>
        <begin position="66"/>
        <end position="85"/>
    </location>
</feature>
<gene>
    <name evidence="11" type="ORF">Q5761_03010</name>
</gene>
<evidence type="ECO:0000256" key="1">
    <source>
        <dbReference type="ARBA" id="ARBA00004141"/>
    </source>
</evidence>
<dbReference type="PANTHER" id="PTHR11730">
    <property type="entry name" value="AMMONIUM TRANSPORTER"/>
    <property type="match status" value="1"/>
</dbReference>
<sequence>MRTTASQGGNGAHSQPQPVCGWAPFLCLGIAVPSRSGSTKADVWSMLNGVLAGLVAITASCAFVKPWAAVIVGAVAGVLMVFAIRWTERVLKVDDPVGAFSVHGISGIWGTLSTGLFAAPDLVDQVGMGQPGLLYGAGLHQLGVQALGVTVSLAYVLAAAWLTFVLVDKAVGLRLSRQDERIGLDISEHGLPAYPELLPSAEPGISAPAQRATRPTSAQPTVQT</sequence>
<accession>A0ABZ0QT59</accession>
<evidence type="ECO:0000256" key="5">
    <source>
        <dbReference type="ARBA" id="ARBA00022989"/>
    </source>
</evidence>
<feature type="transmembrane region" description="Helical" evidence="9">
    <location>
        <begin position="43"/>
        <end position="60"/>
    </location>
</feature>
<evidence type="ECO:0000256" key="4">
    <source>
        <dbReference type="ARBA" id="ARBA00022692"/>
    </source>
</evidence>
<evidence type="ECO:0000256" key="2">
    <source>
        <dbReference type="ARBA" id="ARBA00005887"/>
    </source>
</evidence>
<evidence type="ECO:0000256" key="7">
    <source>
        <dbReference type="ARBA" id="ARBA00023177"/>
    </source>
</evidence>
<comment type="subcellular location">
    <subcellularLocation>
        <location evidence="1">Membrane</location>
        <topology evidence="1">Multi-pass membrane protein</topology>
    </subcellularLocation>
</comment>
<dbReference type="Gene3D" id="1.10.3430.10">
    <property type="entry name" value="Ammonium transporter AmtB like domains"/>
    <property type="match status" value="1"/>
</dbReference>
<evidence type="ECO:0000259" key="10">
    <source>
        <dbReference type="Pfam" id="PF00909"/>
    </source>
</evidence>
<organism evidence="11 12">
    <name type="scientific">Thermaerobacter composti</name>
    <dbReference type="NCBI Taxonomy" id="554949"/>
    <lineage>
        <taxon>Bacteria</taxon>
        <taxon>Bacillati</taxon>
        <taxon>Bacillota</taxon>
        <taxon>Clostridia</taxon>
        <taxon>Eubacteriales</taxon>
        <taxon>Clostridiales Family XVII. Incertae Sedis</taxon>
        <taxon>Thermaerobacter</taxon>
    </lineage>
</organism>
<reference evidence="11 12" key="1">
    <citation type="submission" date="2023-08" db="EMBL/GenBank/DDBJ databases">
        <title>Genome sequence of Thermaerobacter compostii strain Ins1, a spore-forming filamentous bacterium isolated from a deep geothermal reservoir.</title>
        <authorList>
            <person name="Bregnard D."/>
            <person name="Gonzalez D."/>
            <person name="Junier P."/>
        </authorList>
    </citation>
    <scope>NUCLEOTIDE SEQUENCE [LARGE SCALE GENOMIC DNA]</scope>
    <source>
        <strain evidence="11 12">Ins1</strain>
    </source>
</reference>
<keyword evidence="12" id="KW-1185">Reference proteome</keyword>
<comment type="similarity">
    <text evidence="2">Belongs to the ammonia transporter channel (TC 1.A.11.2) family.</text>
</comment>
<keyword evidence="7" id="KW-0924">Ammonia transport</keyword>
<evidence type="ECO:0000256" key="6">
    <source>
        <dbReference type="ARBA" id="ARBA00023136"/>
    </source>
</evidence>
<dbReference type="EMBL" id="CP132508">
    <property type="protein sequence ID" value="WPD19655.1"/>
    <property type="molecule type" value="Genomic_DNA"/>
</dbReference>
<keyword evidence="5 9" id="KW-1133">Transmembrane helix</keyword>
<feature type="transmembrane region" description="Helical" evidence="9">
    <location>
        <begin position="139"/>
        <end position="167"/>
    </location>
</feature>
<dbReference type="SUPFAM" id="SSF111352">
    <property type="entry name" value="Ammonium transporter"/>
    <property type="match status" value="1"/>
</dbReference>
<evidence type="ECO:0000256" key="3">
    <source>
        <dbReference type="ARBA" id="ARBA00022448"/>
    </source>
</evidence>
<name>A0ABZ0QT59_9FIRM</name>
<feature type="region of interest" description="Disordered" evidence="8">
    <location>
        <begin position="199"/>
        <end position="224"/>
    </location>
</feature>
<dbReference type="PANTHER" id="PTHR11730:SF6">
    <property type="entry name" value="AMMONIUM TRANSPORTER"/>
    <property type="match status" value="1"/>
</dbReference>
<keyword evidence="3" id="KW-0813">Transport</keyword>
<feature type="compositionally biased region" description="Polar residues" evidence="8">
    <location>
        <begin position="213"/>
        <end position="224"/>
    </location>
</feature>
<evidence type="ECO:0000313" key="11">
    <source>
        <dbReference type="EMBL" id="WPD19655.1"/>
    </source>
</evidence>
<evidence type="ECO:0000256" key="8">
    <source>
        <dbReference type="SAM" id="MobiDB-lite"/>
    </source>
</evidence>
<evidence type="ECO:0000256" key="9">
    <source>
        <dbReference type="SAM" id="Phobius"/>
    </source>
</evidence>
<dbReference type="InterPro" id="IPR024041">
    <property type="entry name" value="NH4_transpt_AmtB-like_dom"/>
</dbReference>
<keyword evidence="6 9" id="KW-0472">Membrane</keyword>
<dbReference type="RefSeq" id="WP_318751146.1">
    <property type="nucleotide sequence ID" value="NZ_CP132508.1"/>
</dbReference>
<dbReference type="Proteomes" id="UP001304683">
    <property type="component" value="Chromosome"/>
</dbReference>
<feature type="transmembrane region" description="Helical" evidence="9">
    <location>
        <begin position="97"/>
        <end position="119"/>
    </location>
</feature>
<proteinExistence type="inferred from homology"/>
<dbReference type="Pfam" id="PF00909">
    <property type="entry name" value="Ammonium_transp"/>
    <property type="match status" value="1"/>
</dbReference>
<evidence type="ECO:0000313" key="12">
    <source>
        <dbReference type="Proteomes" id="UP001304683"/>
    </source>
</evidence>
<feature type="domain" description="Ammonium transporter AmtB-like" evidence="10">
    <location>
        <begin position="34"/>
        <end position="194"/>
    </location>
</feature>
<dbReference type="InterPro" id="IPR029020">
    <property type="entry name" value="Ammonium/urea_transptr"/>
</dbReference>
<keyword evidence="4 9" id="KW-0812">Transmembrane</keyword>
<protein>
    <recommendedName>
        <fullName evidence="10">Ammonium transporter AmtB-like domain-containing protein</fullName>
    </recommendedName>
</protein>